<comment type="function">
    <text evidence="5">Forms part of the polypeptide exit tunnel.</text>
</comment>
<dbReference type="Gene3D" id="3.40.1370.10">
    <property type="match status" value="1"/>
</dbReference>
<accession>H5SG09</accession>
<evidence type="ECO:0000256" key="3">
    <source>
        <dbReference type="ARBA" id="ARBA00023274"/>
    </source>
</evidence>
<reference evidence="7" key="1">
    <citation type="journal article" date="2005" name="Environ. Microbiol.">
        <title>Genetic and functional properties of uncultivated thermophilic crenarchaeotes from a subsurface gold mine as revealed by analysis of genome fragments.</title>
        <authorList>
            <person name="Nunoura T."/>
            <person name="Hirayama H."/>
            <person name="Takami H."/>
            <person name="Oida H."/>
            <person name="Nishi S."/>
            <person name="Shimamura S."/>
            <person name="Suzuki Y."/>
            <person name="Inagaki F."/>
            <person name="Takai K."/>
            <person name="Nealson K.H."/>
            <person name="Horikoshi K."/>
        </authorList>
    </citation>
    <scope>NUCLEOTIDE SEQUENCE</scope>
</reference>
<dbReference type="HAMAP" id="MF_01328_B">
    <property type="entry name" value="Ribosomal_uL4_B"/>
    <property type="match status" value="1"/>
</dbReference>
<dbReference type="GO" id="GO:0005840">
    <property type="term" value="C:ribosome"/>
    <property type="evidence" value="ECO:0007669"/>
    <property type="project" value="UniProtKB-KW"/>
</dbReference>
<dbReference type="GO" id="GO:0006412">
    <property type="term" value="P:translation"/>
    <property type="evidence" value="ECO:0007669"/>
    <property type="project" value="UniProtKB-UniRule"/>
</dbReference>
<evidence type="ECO:0000256" key="4">
    <source>
        <dbReference type="ARBA" id="ARBA00035244"/>
    </source>
</evidence>
<dbReference type="EMBL" id="AP011709">
    <property type="protein sequence ID" value="BAL55095.1"/>
    <property type="molecule type" value="Genomic_DNA"/>
</dbReference>
<dbReference type="Pfam" id="PF00573">
    <property type="entry name" value="Ribosomal_L4"/>
    <property type="match status" value="1"/>
</dbReference>
<dbReference type="GO" id="GO:0003735">
    <property type="term" value="F:structural constituent of ribosome"/>
    <property type="evidence" value="ECO:0007669"/>
    <property type="project" value="InterPro"/>
</dbReference>
<dbReference type="NCBIfam" id="TIGR03953">
    <property type="entry name" value="rplD_bact"/>
    <property type="match status" value="1"/>
</dbReference>
<evidence type="ECO:0000256" key="5">
    <source>
        <dbReference type="HAMAP-Rule" id="MF_01328"/>
    </source>
</evidence>
<evidence type="ECO:0000256" key="1">
    <source>
        <dbReference type="ARBA" id="ARBA00010528"/>
    </source>
</evidence>
<dbReference type="InterPro" id="IPR002136">
    <property type="entry name" value="Ribosomal_uL4"/>
</dbReference>
<protein>
    <recommendedName>
        <fullName evidence="4 5">Large ribosomal subunit protein uL4</fullName>
    </recommendedName>
</protein>
<dbReference type="SUPFAM" id="SSF52166">
    <property type="entry name" value="Ribosomal protein L4"/>
    <property type="match status" value="1"/>
</dbReference>
<keyword evidence="2 5" id="KW-0689">Ribosomal protein</keyword>
<dbReference type="InterPro" id="IPR023574">
    <property type="entry name" value="Ribosomal_uL4_dom_sf"/>
</dbReference>
<comment type="subunit">
    <text evidence="5">Part of the 50S ribosomal subunit.</text>
</comment>
<gene>
    <name evidence="5" type="primary">rplD</name>
    <name evidence="7" type="ORF">HGMM_F23B02C34</name>
</gene>
<evidence type="ECO:0000256" key="2">
    <source>
        <dbReference type="ARBA" id="ARBA00022980"/>
    </source>
</evidence>
<name>H5SG09_9BACT</name>
<keyword evidence="5" id="KW-0699">rRNA-binding</keyword>
<organism evidence="7">
    <name type="scientific">uncultured Bacteroidota bacterium</name>
    <dbReference type="NCBI Taxonomy" id="152509"/>
    <lineage>
        <taxon>Bacteria</taxon>
        <taxon>Pseudomonadati</taxon>
        <taxon>Bacteroidota</taxon>
        <taxon>environmental samples</taxon>
    </lineage>
</organism>
<sequence length="217" mass="23921">MEVPLYTQTGEQRGTIELPDAVFNIEPHEHAMYLAVRVYLAHQRQGTHKTKTRQEVRGGGRKPWRQKGRGTARAGSIRSPLWVGGGTVFGPQPHKYTIAIPKKVNQLARRSALSCRAREGNIIVVDGIELEQPKTKLMAGVMKALGLEGTSTLMLVDAFNPTVLRAGRNLPYLDMMLADKVSAYHILSHRKLLLVPGAIDMLTTILSPSRTAHEVSA</sequence>
<keyword evidence="3 5" id="KW-0687">Ribonucleoprotein</keyword>
<dbReference type="PANTHER" id="PTHR10746">
    <property type="entry name" value="50S RIBOSOMAL PROTEIN L4"/>
    <property type="match status" value="1"/>
</dbReference>
<comment type="similarity">
    <text evidence="1 5">Belongs to the universal ribosomal protein uL4 family.</text>
</comment>
<dbReference type="GO" id="GO:0019843">
    <property type="term" value="F:rRNA binding"/>
    <property type="evidence" value="ECO:0007669"/>
    <property type="project" value="UniProtKB-UniRule"/>
</dbReference>
<keyword evidence="5" id="KW-0694">RNA-binding</keyword>
<dbReference type="PANTHER" id="PTHR10746:SF6">
    <property type="entry name" value="LARGE RIBOSOMAL SUBUNIT PROTEIN UL4M"/>
    <property type="match status" value="1"/>
</dbReference>
<proteinExistence type="inferred from homology"/>
<reference evidence="7" key="2">
    <citation type="journal article" date="2012" name="PLoS ONE">
        <title>A Deeply Branching Thermophilic Bacterium with an Ancient Acetyl-CoA Pathway Dominates a Subsurface Ecosystem.</title>
        <authorList>
            <person name="Takami H."/>
            <person name="Noguchi H."/>
            <person name="Takaki Y."/>
            <person name="Uchiyama I."/>
            <person name="Toyoda A."/>
            <person name="Nishi S."/>
            <person name="Chee G.-J."/>
            <person name="Arai W."/>
            <person name="Nunoura T."/>
            <person name="Itoh T."/>
            <person name="Hattori M."/>
            <person name="Takai K."/>
        </authorList>
    </citation>
    <scope>NUCLEOTIDE SEQUENCE</scope>
</reference>
<feature type="region of interest" description="Disordered" evidence="6">
    <location>
        <begin position="45"/>
        <end position="76"/>
    </location>
</feature>
<dbReference type="AlphaFoldDB" id="H5SG09"/>
<comment type="function">
    <text evidence="5">One of the primary rRNA binding proteins, this protein initially binds near the 5'-end of the 23S rRNA. It is important during the early stages of 50S assembly. It makes multiple contacts with different domains of the 23S rRNA in the assembled 50S subunit and ribosome.</text>
</comment>
<dbReference type="InterPro" id="IPR013005">
    <property type="entry name" value="Ribosomal_uL4-like"/>
</dbReference>
<feature type="compositionally biased region" description="Basic residues" evidence="6">
    <location>
        <begin position="59"/>
        <end position="70"/>
    </location>
</feature>
<dbReference type="GO" id="GO:1990904">
    <property type="term" value="C:ribonucleoprotein complex"/>
    <property type="evidence" value="ECO:0007669"/>
    <property type="project" value="UniProtKB-KW"/>
</dbReference>
<evidence type="ECO:0000256" key="6">
    <source>
        <dbReference type="SAM" id="MobiDB-lite"/>
    </source>
</evidence>
<evidence type="ECO:0000313" key="7">
    <source>
        <dbReference type="EMBL" id="BAL55095.1"/>
    </source>
</evidence>